<feature type="domain" description="BIG2" evidence="3">
    <location>
        <begin position="50"/>
        <end position="132"/>
    </location>
</feature>
<reference evidence="4 5" key="1">
    <citation type="submission" date="2020-06" db="EMBL/GenBank/DDBJ databases">
        <title>Schlegella sp. ID0723 isolated from air conditioner.</title>
        <authorList>
            <person name="Kim D.Y."/>
            <person name="Kim D.-U."/>
        </authorList>
    </citation>
    <scope>NUCLEOTIDE SEQUENCE [LARGE SCALE GENOMIC DNA]</scope>
    <source>
        <strain evidence="4 5">ID0723</strain>
    </source>
</reference>
<dbReference type="Gene3D" id="2.130.10.80">
    <property type="entry name" value="Galactose oxidase/kelch, beta-propeller"/>
    <property type="match status" value="2"/>
</dbReference>
<organism evidence="4 5">
    <name type="scientific">Piscinibacter koreensis</name>
    <dbReference type="NCBI Taxonomy" id="2742824"/>
    <lineage>
        <taxon>Bacteria</taxon>
        <taxon>Pseudomonadati</taxon>
        <taxon>Pseudomonadota</taxon>
        <taxon>Betaproteobacteria</taxon>
        <taxon>Burkholderiales</taxon>
        <taxon>Sphaerotilaceae</taxon>
        <taxon>Piscinibacter</taxon>
    </lineage>
</organism>
<dbReference type="SMART" id="SM00612">
    <property type="entry name" value="Kelch"/>
    <property type="match status" value="6"/>
</dbReference>
<dbReference type="RefSeq" id="WP_176070492.1">
    <property type="nucleotide sequence ID" value="NZ_JABWMJ010000008.1"/>
</dbReference>
<evidence type="ECO:0000313" key="4">
    <source>
        <dbReference type="EMBL" id="NUZ07662.1"/>
    </source>
</evidence>
<keyword evidence="2" id="KW-0677">Repeat</keyword>
<dbReference type="InterPro" id="IPR003343">
    <property type="entry name" value="Big_2"/>
</dbReference>
<dbReference type="Gene3D" id="2.120.10.80">
    <property type="entry name" value="Kelch-type beta propeller"/>
    <property type="match status" value="1"/>
</dbReference>
<dbReference type="InterPro" id="IPR037293">
    <property type="entry name" value="Gal_Oxidase_central_sf"/>
</dbReference>
<dbReference type="Gene3D" id="2.60.40.1080">
    <property type="match status" value="1"/>
</dbReference>
<protein>
    <submittedName>
        <fullName evidence="4">Ig-like domain-containing protein</fullName>
    </submittedName>
</protein>
<dbReference type="SUPFAM" id="SSF50965">
    <property type="entry name" value="Galactose oxidase, central domain"/>
    <property type="match status" value="2"/>
</dbReference>
<evidence type="ECO:0000259" key="3">
    <source>
        <dbReference type="SMART" id="SM00635"/>
    </source>
</evidence>
<evidence type="ECO:0000256" key="1">
    <source>
        <dbReference type="ARBA" id="ARBA00022441"/>
    </source>
</evidence>
<proteinExistence type="predicted"/>
<gene>
    <name evidence="4" type="ORF">HQN59_17995</name>
</gene>
<dbReference type="SMART" id="SM00635">
    <property type="entry name" value="BID_2"/>
    <property type="match status" value="1"/>
</dbReference>
<dbReference type="Proteomes" id="UP000529637">
    <property type="component" value="Unassembled WGS sequence"/>
</dbReference>
<dbReference type="InterPro" id="IPR015915">
    <property type="entry name" value="Kelch-typ_b-propeller"/>
</dbReference>
<dbReference type="Pfam" id="PF01344">
    <property type="entry name" value="Kelch_1"/>
    <property type="match status" value="1"/>
</dbReference>
<dbReference type="EMBL" id="JABWMJ010000008">
    <property type="protein sequence ID" value="NUZ07662.1"/>
    <property type="molecule type" value="Genomic_DNA"/>
</dbReference>
<dbReference type="PANTHER" id="PTHR46344:SF27">
    <property type="entry name" value="KELCH REPEAT SUPERFAMILY PROTEIN"/>
    <property type="match status" value="1"/>
</dbReference>
<comment type="caution">
    <text evidence="4">The sequence shown here is derived from an EMBL/GenBank/DDBJ whole genome shotgun (WGS) entry which is preliminary data.</text>
</comment>
<dbReference type="SUPFAM" id="SSF49373">
    <property type="entry name" value="Invasin/intimin cell-adhesion fragments"/>
    <property type="match status" value="1"/>
</dbReference>
<evidence type="ECO:0000313" key="5">
    <source>
        <dbReference type="Proteomes" id="UP000529637"/>
    </source>
</evidence>
<name>A0A7Y6NQU5_9BURK</name>
<dbReference type="AlphaFoldDB" id="A0A7Y6NQU5"/>
<dbReference type="InterPro" id="IPR008964">
    <property type="entry name" value="Invasin/intimin_cell_adhesion"/>
</dbReference>
<dbReference type="InterPro" id="IPR011043">
    <property type="entry name" value="Gal_Oxase/kelch_b-propeller"/>
</dbReference>
<accession>A0A7Y6NQU5</accession>
<keyword evidence="1" id="KW-0880">Kelch repeat</keyword>
<evidence type="ECO:0000256" key="2">
    <source>
        <dbReference type="ARBA" id="ARBA00022737"/>
    </source>
</evidence>
<sequence length="473" mass="47791">MLSPIQFFRCMSVLVLCTLLASCGGGDGGDGAGGSGGGTGGGGGSAAAAVLVSISIAPVLPATGVGIDTQLVATATYSDATTADVTAQVQWSSSAPNVARVNAASGLVTGVALGRSTVTARSGTLTTSTDLMVTADRWTPGATMLYPHVNHMAIVLRDGRVLVAGGGTADAELYDPVKDRWSPAGRMTTVRTLPSASLLGDGKVLVTGGFGAAGQHLASSEIFDPTTATWSAAGAMSTARFRPVDVTLPDGKVLFAGGAVPSPLAELFDPVLGSWSAAGSLTRFRYAHSATLLPDGRVLVVGGLDGGDPTIPRSPSVPAGRSEIFDPVTLTWSLGPTSLTPRFAHRAIAVAGGGILVLGGGVGANTTAGVTMAELFDPVSSTWLPAGTMTRGRYALPTATRMRDGRVIVTAGGFDAADNITAEAWDPATRSWRPLANMSVARDGHAAVLLTNGKLLVTGGFGGGVDRSVELYW</sequence>
<keyword evidence="5" id="KW-1185">Reference proteome</keyword>
<dbReference type="InterPro" id="IPR006652">
    <property type="entry name" value="Kelch_1"/>
</dbReference>
<dbReference type="Pfam" id="PF02368">
    <property type="entry name" value="Big_2"/>
    <property type="match status" value="1"/>
</dbReference>
<dbReference type="PANTHER" id="PTHR46344">
    <property type="entry name" value="OS02G0202900 PROTEIN"/>
    <property type="match status" value="1"/>
</dbReference>